<reference evidence="4" key="1">
    <citation type="submission" date="2022-07" db="EMBL/GenBank/DDBJ databases">
        <title>Genome Sequence of Leucocoprinus birnbaumii.</title>
        <authorList>
            <person name="Buettner E."/>
        </authorList>
    </citation>
    <scope>NUCLEOTIDE SEQUENCE</scope>
    <source>
        <strain evidence="4">VT141</strain>
    </source>
</reference>
<keyword evidence="1" id="KW-0677">Repeat</keyword>
<feature type="region of interest" description="Disordered" evidence="2">
    <location>
        <begin position="113"/>
        <end position="137"/>
    </location>
</feature>
<dbReference type="Gene3D" id="3.40.50.300">
    <property type="entry name" value="P-loop containing nucleotide triphosphate hydrolases"/>
    <property type="match status" value="1"/>
</dbReference>
<name>A0AAD5W2W0_9AGAR</name>
<evidence type="ECO:0000256" key="1">
    <source>
        <dbReference type="ARBA" id="ARBA00022737"/>
    </source>
</evidence>
<dbReference type="InterPro" id="IPR027417">
    <property type="entry name" value="P-loop_NTPase"/>
</dbReference>
<dbReference type="Proteomes" id="UP001213000">
    <property type="component" value="Unassembled WGS sequence"/>
</dbReference>
<protein>
    <recommendedName>
        <fullName evidence="3">Nephrocystin 3-like N-terminal domain-containing protein</fullName>
    </recommendedName>
</protein>
<evidence type="ECO:0000313" key="4">
    <source>
        <dbReference type="EMBL" id="KAJ3571741.1"/>
    </source>
</evidence>
<organism evidence="4 5">
    <name type="scientific">Leucocoprinus birnbaumii</name>
    <dbReference type="NCBI Taxonomy" id="56174"/>
    <lineage>
        <taxon>Eukaryota</taxon>
        <taxon>Fungi</taxon>
        <taxon>Dikarya</taxon>
        <taxon>Basidiomycota</taxon>
        <taxon>Agaricomycotina</taxon>
        <taxon>Agaricomycetes</taxon>
        <taxon>Agaricomycetidae</taxon>
        <taxon>Agaricales</taxon>
        <taxon>Agaricineae</taxon>
        <taxon>Agaricaceae</taxon>
        <taxon>Leucocoprinus</taxon>
    </lineage>
</organism>
<evidence type="ECO:0000259" key="3">
    <source>
        <dbReference type="Pfam" id="PF24883"/>
    </source>
</evidence>
<dbReference type="AlphaFoldDB" id="A0AAD5W2W0"/>
<accession>A0AAD5W2W0</accession>
<dbReference type="PANTHER" id="PTHR10039:SF14">
    <property type="entry name" value="NACHT DOMAIN-CONTAINING PROTEIN"/>
    <property type="match status" value="1"/>
</dbReference>
<dbReference type="SUPFAM" id="SSF52540">
    <property type="entry name" value="P-loop containing nucleoside triphosphate hydrolases"/>
    <property type="match status" value="1"/>
</dbReference>
<gene>
    <name evidence="4" type="ORF">NP233_g3549</name>
</gene>
<feature type="compositionally biased region" description="Polar residues" evidence="2">
    <location>
        <begin position="115"/>
        <end position="124"/>
    </location>
</feature>
<feature type="compositionally biased region" description="Basic and acidic residues" evidence="2">
    <location>
        <begin position="126"/>
        <end position="137"/>
    </location>
</feature>
<keyword evidence="5" id="KW-1185">Reference proteome</keyword>
<feature type="region of interest" description="Disordered" evidence="2">
    <location>
        <begin position="51"/>
        <end position="71"/>
    </location>
</feature>
<feature type="domain" description="Nephrocystin 3-like N-terminal" evidence="3">
    <location>
        <begin position="245"/>
        <end position="405"/>
    </location>
</feature>
<dbReference type="PANTHER" id="PTHR10039">
    <property type="entry name" value="AMELOGENIN"/>
    <property type="match status" value="1"/>
</dbReference>
<proteinExistence type="predicted"/>
<comment type="caution">
    <text evidence="4">The sequence shown here is derived from an EMBL/GenBank/DDBJ whole genome shotgun (WGS) entry which is preliminary data.</text>
</comment>
<evidence type="ECO:0000313" key="5">
    <source>
        <dbReference type="Proteomes" id="UP001213000"/>
    </source>
</evidence>
<dbReference type="Pfam" id="PF24883">
    <property type="entry name" value="NPHP3_N"/>
    <property type="match status" value="1"/>
</dbReference>
<dbReference type="EMBL" id="JANIEX010000172">
    <property type="protein sequence ID" value="KAJ3571741.1"/>
    <property type="molecule type" value="Genomic_DNA"/>
</dbReference>
<sequence>MTPKCDVPFLTWGLLRAWKSLTTLTRRVANLICTFLSNLSADRVDARVDRESEPLLQDHGPATSRDRSRPISSEAIIFPASSRVSAARSGIVPDIFDETIHELPSGPSALIPKVSGSSSTSTLPTVHDHTPSPRGERTGLAIVDQTTKIPPALVMKGPAEPPIEPLSNEQLPAIYTFNQPYGFVIRDSTFVAPPSDVSHNNTRKEERAAMELLEKKRTAGAEVNSYERYPPPKCHPETRKTTRGSITRWLEDVNRVSNMYWLLGSAGVGKSAIAQTIAEEAQRAGRLGGTFFFSRPNGRDDPLTVIPTLVHQLVVRFPSYKQIIARVLAKDSTIFEKGLETQFRLLIVQPFQDLQRSQPFIHPILVVLDGLDECRSEDAQASFIQLINGCSTENNVPLSWLVCSRDEWHLKRLLPERDPTIRCVCDKLLVDGIEGRDDVYRFICDEFSEIRKRFCDEVDETWPEESDVVEFAGASSGQFAFASTAMRFIGSNEPGDPASQLEACLSAIRKAPRAGDTNPFHALDLLYVHIFSSIPTIALPNAMRIISLHLLIGHDSHLGHGTAIEPEAGTPWDSLLRHEPLYLPALGTTLPAHGTNFAACANILHLSKAMMYSALRRLHSVISIPTVQEAHVKPLRIYHASLTDFLRDPGRSGRLHDQLNQGHFESVMQMLKWTNFLSPRCHARNCPCNNIQKMSLTWSSSSLKDRRMIENIEHLCKNVWKGLYRPPMNEFLPFLGWVENKQNHGQSLLRRGRYFPSDTCYPDQSFLYEAPGKYFGYAESGPLVGSPTHACDEPQQRLSTWPFAVGAEGRARIVVMTLLDTPGQRIPVRVARTPKPLPPLLEYNTWPRPIEKKILDLIAGGKLPGSISASRLTVMGVCCVLSSSTMVKRPKSPKPIEDSKFLTVVHPFPLNANMEVPNDFKDFMYWLASVVGTEYALGVYHKPSARGMVVAEVSKTFSEFEVLLGEHSWNRFLQKPTMEEKERKTRVYYSTYSTARDLQKDGWKNILADDALFSDYRPINRPVACAHATMELTPL</sequence>
<evidence type="ECO:0000256" key="2">
    <source>
        <dbReference type="SAM" id="MobiDB-lite"/>
    </source>
</evidence>
<dbReference type="InterPro" id="IPR056884">
    <property type="entry name" value="NPHP3-like_N"/>
</dbReference>